<keyword evidence="1" id="KW-1133">Transmembrane helix</keyword>
<reference evidence="2 3" key="1">
    <citation type="journal article" date="2007" name="Int. J. Syst. Evol. Microbiol.">
        <title>Oceanobacillus profundus sp. nov., isolated from a deep-sea sediment core.</title>
        <authorList>
            <person name="Kim Y.G."/>
            <person name="Choi D.H."/>
            <person name="Hyun S."/>
            <person name="Cho B.C."/>
        </authorList>
    </citation>
    <scope>NUCLEOTIDE SEQUENCE [LARGE SCALE GENOMIC DNA]</scope>
    <source>
        <strain evidence="2 3">DSM 18246</strain>
    </source>
</reference>
<keyword evidence="1" id="KW-0472">Membrane</keyword>
<dbReference type="EMBL" id="QWEH01000002">
    <property type="protein sequence ID" value="RHW34632.1"/>
    <property type="molecule type" value="Genomic_DNA"/>
</dbReference>
<organism evidence="2 3">
    <name type="scientific">Oceanobacillus profundus</name>
    <dbReference type="NCBI Taxonomy" id="372463"/>
    <lineage>
        <taxon>Bacteria</taxon>
        <taxon>Bacillati</taxon>
        <taxon>Bacillota</taxon>
        <taxon>Bacilli</taxon>
        <taxon>Bacillales</taxon>
        <taxon>Bacillaceae</taxon>
        <taxon>Oceanobacillus</taxon>
    </lineage>
</organism>
<evidence type="ECO:0000313" key="2">
    <source>
        <dbReference type="EMBL" id="RHW34632.1"/>
    </source>
</evidence>
<dbReference type="Proteomes" id="UP000285456">
    <property type="component" value="Unassembled WGS sequence"/>
</dbReference>
<keyword evidence="3" id="KW-1185">Reference proteome</keyword>
<proteinExistence type="predicted"/>
<protein>
    <submittedName>
        <fullName evidence="2">Uncharacterized protein</fullName>
    </submittedName>
</protein>
<evidence type="ECO:0000313" key="3">
    <source>
        <dbReference type="Proteomes" id="UP000285456"/>
    </source>
</evidence>
<gene>
    <name evidence="2" type="ORF">D1B32_04180</name>
</gene>
<dbReference type="AlphaFoldDB" id="A0A417YMN2"/>
<sequence length="79" mass="9218">MSPYLAYVPYPYFRNEHEYHGDQRFFPFLLPFLGGLAGGLLAGAVYQPGPAYYPVYQPFPVYQPYPYPPYGPYYSGYNW</sequence>
<evidence type="ECO:0000256" key="1">
    <source>
        <dbReference type="SAM" id="Phobius"/>
    </source>
</evidence>
<name>A0A417YMN2_9BACI</name>
<comment type="caution">
    <text evidence="2">The sequence shown here is derived from an EMBL/GenBank/DDBJ whole genome shotgun (WGS) entry which is preliminary data.</text>
</comment>
<feature type="transmembrane region" description="Helical" evidence="1">
    <location>
        <begin position="25"/>
        <end position="46"/>
    </location>
</feature>
<accession>A0A417YMN2</accession>
<keyword evidence="1" id="KW-0812">Transmembrane</keyword>